<dbReference type="OrthoDB" id="10257415at2759"/>
<dbReference type="PANTHER" id="PTHR13265:SF0">
    <property type="entry name" value="HPR1"/>
    <property type="match status" value="1"/>
</dbReference>
<evidence type="ECO:0000313" key="3">
    <source>
        <dbReference type="WBParaSite" id="SBAD_0000860301-mRNA-1"/>
    </source>
</evidence>
<proteinExistence type="predicted"/>
<gene>
    <name evidence="1" type="ORF">SBAD_LOCUS8294</name>
</gene>
<name>A0A183IXE6_9BILA</name>
<sequence>MGDPAETETTTFLSDEALQVAISSQDITAVQKLFDESTEKEADKRLIVDQYFRSVLTHEFLQKKSTDETLKFVNFSIDVATADFCSKYTPVTLLSDIFDCSVIMECEKIFDFVEQHVRLWEVNEGFDVCRNHLLRMCNDLLRRLSRTINTEFCGRILVFLAKCLPLMEKSGLNLTSQFNIDNVTRYESVKEGDTKEVSADDAALMNVEEGEMSDNAGEQTSPVDYNLYCKFWQLQSFFAAPTNCYEKFGWRQFQHNTAEILSTFACQKLEDTNHTKPRFCKDADLSKPDVCPAPSDEKEASFKPAKVPDVEMIDTEVLQAIEDEKKEPCLKNEYFAKYLTNQRLIQLQLSDSNFRRSILTQFLITFQYLTADIKFKDKKICVLTDEQLQWINEMTEKCYVLLSQTHPDGKHFAEVVKHILEREELWNEWKNNGCPDFTKMADRDVMRPFKKRLRKRNPGLLYDLGNPVLTALWNQCSDKLESCKEPQRQFVPDVDVFFKEAVEQSAQNLPTNSPEKLVNNENFQWRALRLLAMKSCHFFTPPNLQVTRIPPYLETLIGKTVQDGPKTLIMREDPTIIDSSSKILKEKVKVDMVAETHVVSRPKDGG</sequence>
<dbReference type="GO" id="GO:0000445">
    <property type="term" value="C:THO complex part of transcription export complex"/>
    <property type="evidence" value="ECO:0007669"/>
    <property type="project" value="TreeGrafter"/>
</dbReference>
<dbReference type="AlphaFoldDB" id="A0A183IXE6"/>
<dbReference type="InterPro" id="IPR021861">
    <property type="entry name" value="THO_THOC1"/>
</dbReference>
<dbReference type="Pfam" id="PF11957">
    <property type="entry name" value="efThoc1"/>
    <property type="match status" value="1"/>
</dbReference>
<evidence type="ECO:0000313" key="2">
    <source>
        <dbReference type="Proteomes" id="UP000270296"/>
    </source>
</evidence>
<dbReference type="GO" id="GO:0006406">
    <property type="term" value="P:mRNA export from nucleus"/>
    <property type="evidence" value="ECO:0007669"/>
    <property type="project" value="TreeGrafter"/>
</dbReference>
<dbReference type="EMBL" id="UZAM01011453">
    <property type="protein sequence ID" value="VDP16333.1"/>
    <property type="molecule type" value="Genomic_DNA"/>
</dbReference>
<accession>A0A183IXE6</accession>
<dbReference type="Proteomes" id="UP000270296">
    <property type="component" value="Unassembled WGS sequence"/>
</dbReference>
<evidence type="ECO:0000313" key="1">
    <source>
        <dbReference type="EMBL" id="VDP16333.1"/>
    </source>
</evidence>
<keyword evidence="2" id="KW-1185">Reference proteome</keyword>
<dbReference type="WBParaSite" id="SBAD_0000860301-mRNA-1">
    <property type="protein sequence ID" value="SBAD_0000860301-mRNA-1"/>
    <property type="gene ID" value="SBAD_0000860301"/>
</dbReference>
<reference evidence="3" key="1">
    <citation type="submission" date="2016-06" db="UniProtKB">
        <authorList>
            <consortium name="WormBaseParasite"/>
        </authorList>
    </citation>
    <scope>IDENTIFICATION</scope>
</reference>
<protein>
    <submittedName>
        <fullName evidence="3">Death domain-containing protein</fullName>
    </submittedName>
</protein>
<organism evidence="3">
    <name type="scientific">Soboliphyme baturini</name>
    <dbReference type="NCBI Taxonomy" id="241478"/>
    <lineage>
        <taxon>Eukaryota</taxon>
        <taxon>Metazoa</taxon>
        <taxon>Ecdysozoa</taxon>
        <taxon>Nematoda</taxon>
        <taxon>Enoplea</taxon>
        <taxon>Dorylaimia</taxon>
        <taxon>Dioctophymatida</taxon>
        <taxon>Dioctophymatoidea</taxon>
        <taxon>Soboliphymatidae</taxon>
        <taxon>Soboliphyme</taxon>
    </lineage>
</organism>
<dbReference type="PANTHER" id="PTHR13265">
    <property type="entry name" value="THO COMPLEX SUBUNIT 1"/>
    <property type="match status" value="1"/>
</dbReference>
<reference evidence="1 2" key="2">
    <citation type="submission" date="2018-11" db="EMBL/GenBank/DDBJ databases">
        <authorList>
            <consortium name="Pathogen Informatics"/>
        </authorList>
    </citation>
    <scope>NUCLEOTIDE SEQUENCE [LARGE SCALE GENOMIC DNA]</scope>
</reference>